<dbReference type="Gene3D" id="3.30.450.40">
    <property type="match status" value="1"/>
</dbReference>
<dbReference type="PANTHER" id="PTHR43642">
    <property type="entry name" value="HYBRID SIGNAL TRANSDUCTION HISTIDINE KINASE G"/>
    <property type="match status" value="1"/>
</dbReference>
<dbReference type="eggNOG" id="COG0515">
    <property type="taxonomic scope" value="Bacteria"/>
</dbReference>
<keyword evidence="11" id="KW-1185">Reference proteome</keyword>
<dbReference type="InterPro" id="IPR036097">
    <property type="entry name" value="HisK_dim/P_sf"/>
</dbReference>
<reference evidence="10 11" key="1">
    <citation type="journal article" date="2008" name="Proc. Natl. Acad. Sci. U.S.A.">
        <title>Niche adaptation and genome expansion in the chlorophyll d-producing cyanobacterium Acaryochloris marina.</title>
        <authorList>
            <person name="Swingley W.D."/>
            <person name="Chen M."/>
            <person name="Cheung P.C."/>
            <person name="Conrad A.L."/>
            <person name="Dejesa L.C."/>
            <person name="Hao J."/>
            <person name="Honchak B.M."/>
            <person name="Karbach L.E."/>
            <person name="Kurdoglu A."/>
            <person name="Lahiri S."/>
            <person name="Mastrian S.D."/>
            <person name="Miyashita H."/>
            <person name="Page L."/>
            <person name="Ramakrishna P."/>
            <person name="Satoh S."/>
            <person name="Sattley W.M."/>
            <person name="Shimada Y."/>
            <person name="Taylor H.L."/>
            <person name="Tomo T."/>
            <person name="Tsuchiya T."/>
            <person name="Wang Z.T."/>
            <person name="Raymond J."/>
            <person name="Mimuro M."/>
            <person name="Blankenship R.E."/>
            <person name="Touchman J.W."/>
        </authorList>
    </citation>
    <scope>NUCLEOTIDE SEQUENCE [LARGE SCALE GENOMIC DNA]</scope>
    <source>
        <strain evidence="11">MBIC 11017</strain>
    </source>
</reference>
<evidence type="ECO:0000256" key="1">
    <source>
        <dbReference type="ARBA" id="ARBA00000085"/>
    </source>
</evidence>
<dbReference type="eggNOG" id="COG3899">
    <property type="taxonomic scope" value="Bacteria"/>
</dbReference>
<keyword evidence="7" id="KW-0175">Coiled coil</keyword>
<evidence type="ECO:0000256" key="7">
    <source>
        <dbReference type="SAM" id="Coils"/>
    </source>
</evidence>
<dbReference type="SMART" id="SM00387">
    <property type="entry name" value="HATPase_c"/>
    <property type="match status" value="1"/>
</dbReference>
<evidence type="ECO:0000313" key="10">
    <source>
        <dbReference type="EMBL" id="ABW26676.1"/>
    </source>
</evidence>
<dbReference type="PRINTS" id="PR00344">
    <property type="entry name" value="BCTRLSENSOR"/>
</dbReference>
<evidence type="ECO:0000256" key="3">
    <source>
        <dbReference type="ARBA" id="ARBA00022553"/>
    </source>
</evidence>
<dbReference type="Pfam" id="PF25503">
    <property type="entry name" value="TPR_CHK1"/>
    <property type="match status" value="1"/>
</dbReference>
<dbReference type="Gene3D" id="1.10.510.10">
    <property type="entry name" value="Transferase(Phosphotransferase) domain 1"/>
    <property type="match status" value="1"/>
</dbReference>
<dbReference type="PROSITE" id="PS50011">
    <property type="entry name" value="PROTEIN_KINASE_DOM"/>
    <property type="match status" value="1"/>
</dbReference>
<evidence type="ECO:0000256" key="2">
    <source>
        <dbReference type="ARBA" id="ARBA00012438"/>
    </source>
</evidence>
<evidence type="ECO:0000259" key="8">
    <source>
        <dbReference type="PROSITE" id="PS50011"/>
    </source>
</evidence>
<dbReference type="InterPro" id="IPR011009">
    <property type="entry name" value="Kinase-like_dom_sf"/>
</dbReference>
<dbReference type="SUPFAM" id="SSF52540">
    <property type="entry name" value="P-loop containing nucleoside triphosphate hydrolases"/>
    <property type="match status" value="1"/>
</dbReference>
<dbReference type="InterPro" id="IPR036890">
    <property type="entry name" value="HATPase_C_sf"/>
</dbReference>
<feature type="domain" description="Histidine kinase" evidence="9">
    <location>
        <begin position="1409"/>
        <end position="1625"/>
    </location>
</feature>
<dbReference type="Pfam" id="PF00512">
    <property type="entry name" value="HisKA"/>
    <property type="match status" value="1"/>
</dbReference>
<dbReference type="Pfam" id="PF00069">
    <property type="entry name" value="Pkinase"/>
    <property type="match status" value="1"/>
</dbReference>
<evidence type="ECO:0000259" key="9">
    <source>
        <dbReference type="PROSITE" id="PS50109"/>
    </source>
</evidence>
<dbReference type="SUPFAM" id="SSF55874">
    <property type="entry name" value="ATPase domain of HSP90 chaperone/DNA topoisomerase II/histidine kinase"/>
    <property type="match status" value="1"/>
</dbReference>
<dbReference type="SMART" id="SM00065">
    <property type="entry name" value="GAF"/>
    <property type="match status" value="1"/>
</dbReference>
<keyword evidence="5 10" id="KW-0418">Kinase</keyword>
<dbReference type="InterPro" id="IPR029016">
    <property type="entry name" value="GAF-like_dom_sf"/>
</dbReference>
<dbReference type="STRING" id="329726.AM1_1654"/>
<dbReference type="InterPro" id="IPR004358">
    <property type="entry name" value="Sig_transdc_His_kin-like_C"/>
</dbReference>
<dbReference type="InterPro" id="IPR005467">
    <property type="entry name" value="His_kinase_dom"/>
</dbReference>
<dbReference type="Pfam" id="PF01590">
    <property type="entry name" value="GAF"/>
    <property type="match status" value="1"/>
</dbReference>
<dbReference type="InterPro" id="IPR003661">
    <property type="entry name" value="HisK_dim/P_dom"/>
</dbReference>
<dbReference type="CDD" id="cd00082">
    <property type="entry name" value="HisKA"/>
    <property type="match status" value="1"/>
</dbReference>
<dbReference type="InterPro" id="IPR000719">
    <property type="entry name" value="Prot_kinase_dom"/>
</dbReference>
<feature type="coiled-coil region" evidence="7">
    <location>
        <begin position="1385"/>
        <end position="1412"/>
    </location>
</feature>
<keyword evidence="3" id="KW-0597">Phosphoprotein</keyword>
<accession>B0CB37</accession>
<evidence type="ECO:0000313" key="11">
    <source>
        <dbReference type="Proteomes" id="UP000000268"/>
    </source>
</evidence>
<dbReference type="EMBL" id="CP000828">
    <property type="protein sequence ID" value="ABW26676.1"/>
    <property type="molecule type" value="Genomic_DNA"/>
</dbReference>
<dbReference type="Gene3D" id="1.10.287.130">
    <property type="match status" value="1"/>
</dbReference>
<dbReference type="InterPro" id="IPR041664">
    <property type="entry name" value="AAA_16"/>
</dbReference>
<dbReference type="SUPFAM" id="SSF56112">
    <property type="entry name" value="Protein kinase-like (PK-like)"/>
    <property type="match status" value="1"/>
</dbReference>
<dbReference type="HOGENOM" id="CLU_000445_34_2_3"/>
<dbReference type="KEGG" id="amr:AM1_1654"/>
<keyword evidence="6" id="KW-0902">Two-component regulatory system</keyword>
<dbReference type="FunFam" id="3.30.565.10:FF:000006">
    <property type="entry name" value="Sensor histidine kinase WalK"/>
    <property type="match status" value="1"/>
</dbReference>
<dbReference type="SMART" id="SM00388">
    <property type="entry name" value="HisKA"/>
    <property type="match status" value="1"/>
</dbReference>
<dbReference type="CDD" id="cd00075">
    <property type="entry name" value="HATPase"/>
    <property type="match status" value="1"/>
</dbReference>
<dbReference type="InterPro" id="IPR003594">
    <property type="entry name" value="HATPase_dom"/>
</dbReference>
<dbReference type="GO" id="GO:0004674">
    <property type="term" value="F:protein serine/threonine kinase activity"/>
    <property type="evidence" value="ECO:0007669"/>
    <property type="project" value="UniProtKB-KW"/>
</dbReference>
<dbReference type="SMART" id="SM00220">
    <property type="entry name" value="S_TKc"/>
    <property type="match status" value="1"/>
</dbReference>
<dbReference type="PANTHER" id="PTHR43642:SF1">
    <property type="entry name" value="HYBRID SIGNAL TRANSDUCTION HISTIDINE KINASE G"/>
    <property type="match status" value="1"/>
</dbReference>
<dbReference type="SUPFAM" id="SSF47384">
    <property type="entry name" value="Homodimeric domain of signal transducing histidine kinase"/>
    <property type="match status" value="1"/>
</dbReference>
<evidence type="ECO:0000256" key="5">
    <source>
        <dbReference type="ARBA" id="ARBA00022777"/>
    </source>
</evidence>
<dbReference type="Gene3D" id="3.30.565.10">
    <property type="entry name" value="Histidine kinase-like ATPase, C-terminal domain"/>
    <property type="match status" value="1"/>
</dbReference>
<evidence type="ECO:0000256" key="6">
    <source>
        <dbReference type="ARBA" id="ARBA00023012"/>
    </source>
</evidence>
<gene>
    <name evidence="10" type="ordered locus">AM1_1654</name>
</gene>
<dbReference type="Pfam" id="PF02518">
    <property type="entry name" value="HATPase_c"/>
    <property type="match status" value="1"/>
</dbReference>
<evidence type="ECO:0000256" key="4">
    <source>
        <dbReference type="ARBA" id="ARBA00022679"/>
    </source>
</evidence>
<dbReference type="PROSITE" id="PS50109">
    <property type="entry name" value="HIS_KIN"/>
    <property type="match status" value="1"/>
</dbReference>
<dbReference type="OrthoDB" id="573511at2"/>
<dbReference type="eggNOG" id="COG2205">
    <property type="taxonomic scope" value="Bacteria"/>
</dbReference>
<feature type="domain" description="Protein kinase" evidence="8">
    <location>
        <begin position="1"/>
        <end position="165"/>
    </location>
</feature>
<dbReference type="Pfam" id="PF13191">
    <property type="entry name" value="AAA_16"/>
    <property type="match status" value="1"/>
</dbReference>
<dbReference type="EC" id="2.7.13.3" evidence="2"/>
<dbReference type="Gene3D" id="3.40.50.300">
    <property type="entry name" value="P-loop containing nucleotide triphosphate hydrolases"/>
    <property type="match status" value="1"/>
</dbReference>
<organism evidence="10 11">
    <name type="scientific">Acaryochloris marina (strain MBIC 11017)</name>
    <dbReference type="NCBI Taxonomy" id="329726"/>
    <lineage>
        <taxon>Bacteria</taxon>
        <taxon>Bacillati</taxon>
        <taxon>Cyanobacteriota</taxon>
        <taxon>Cyanophyceae</taxon>
        <taxon>Acaryochloridales</taxon>
        <taxon>Acaryochloridaceae</taxon>
        <taxon>Acaryochloris</taxon>
    </lineage>
</organism>
<proteinExistence type="predicted"/>
<dbReference type="InterPro" id="IPR053159">
    <property type="entry name" value="Hybrid_Histidine_Kinase"/>
</dbReference>
<protein>
    <recommendedName>
        <fullName evidence="2">histidine kinase</fullName>
        <ecNumber evidence="2">2.7.13.3</ecNumber>
    </recommendedName>
</protein>
<dbReference type="InterPro" id="IPR003018">
    <property type="entry name" value="GAF"/>
</dbReference>
<dbReference type="Proteomes" id="UP000000268">
    <property type="component" value="Chromosome"/>
</dbReference>
<keyword evidence="10" id="KW-0723">Serine/threonine-protein kinase</keyword>
<name>B0CB37_ACAM1</name>
<dbReference type="GO" id="GO:0000155">
    <property type="term" value="F:phosphorelay sensor kinase activity"/>
    <property type="evidence" value="ECO:0007669"/>
    <property type="project" value="InterPro"/>
</dbReference>
<dbReference type="GO" id="GO:0005524">
    <property type="term" value="F:ATP binding"/>
    <property type="evidence" value="ECO:0007669"/>
    <property type="project" value="InterPro"/>
</dbReference>
<dbReference type="CDD" id="cd14014">
    <property type="entry name" value="STKc_PknB_like"/>
    <property type="match status" value="1"/>
</dbReference>
<comment type="catalytic activity">
    <reaction evidence="1">
        <text>ATP + protein L-histidine = ADP + protein N-phospho-L-histidine.</text>
        <dbReference type="EC" id="2.7.13.3"/>
    </reaction>
</comment>
<dbReference type="InterPro" id="IPR027417">
    <property type="entry name" value="P-loop_NTPase"/>
</dbReference>
<keyword evidence="4" id="KW-0808">Transferase</keyword>
<dbReference type="SUPFAM" id="SSF55781">
    <property type="entry name" value="GAF domain-like"/>
    <property type="match status" value="1"/>
</dbReference>
<sequence>MEIACQISKTLNEVHLQGIIHKDINPSNIIYNPKTNEVKLTDFSIAAENTQEKISIDDEEIINGTPLYLSPEQTGRIDRTIDYRTDLYSLGITFYEILTGRLPFYSHKVSEVIHMHLSVIPDTPHNIYDFIPEQISQIIMRLLQKNAEDRYQNALELLVDLEQCVKNLSINNTDFILKTRQSIAISQFSIPNKLYGRENEIKLLNNAFKSTFIGQKRIILVKGNAGVGKTSLIKSINKSNSDHCGIEISGKFEQSHKNIPYYGFVQGLTIAIRKILRSNSNDINYWRERFISSLGKNINLLVNIIPELNIVLQIDQIEIRQVIPESQAIFIQTLETFIQSFGSKKHPIVLFLDDLQWADFASLELLTSLANSKQSKYILFILAYRHVEISKLHPFNRVLSDLNKKDLINHSIELQPLSLSSAKDLVADTLNCDLEYIDFLANLIFQKSGGNPFFLIQLLKTLYQDKYIYFDYAVEKWNWNIERILKSSITDFSVLELLSRNIQKLPKQTQDLIQYCSCIGSQFDLITLAGISHKTKSELTETMFAAIDSGLIVSTQDSYESNLLLEDDIKPHFNIYFRFVHDYIQQAIYLSIPESEKSSLHLLIGDFLLRKYRDSAFDKKLFEIIKHFNKGIHLVDDLIKKNELAELNFIAGNKSKLAAAYESACEYYKTASVLSKKYCLENFNNSSTELYLSLLECLYISSERNQADSLAIKLIHNAKSLSIKISVYELQIAFCFTQNQPLQSIDKAIEALNLLNVKLPNNPNKIELLFNVLRAKISHRNLTIESLTELPVMSDEKSLAAMRVLMTVVPAAFVARPNLFPLAILKMVNLSISYGNSPVSGFAYNSYGTIYNVVFNDIEKCCSYSDLSLQLLEKFSSYEIKPAIYLVGYAFNKPWKYQIRSLLTHLSNASNYALEIGDVENLGHCSAFYCILSFFSGKPLSEVIDENFKYIDILSSYKQYFQCTHLSIWAQVSENYVDTKLDVSLLEGSFFNEEEQSSDILHSSNDLIIFPFYLAKMILSFYYKKFDEALHLSNLLNDHIDGVNGIIYIAIYYFYYCLTLLALCSTQKIIVRRKYLIIVNRIIHRFKKWAKACPENFSNKYFLIKAEYYRVINNFSSSSKYYDKAIESSKSNLFLQEEALANELAAEFYFSNKNFKISALYFKESCYAYFNWGALSKIEDIKYRYSNISEEFKQIFTSYQKDGNNVKLSSSETLGNIDLRTVIETSQAISEEIIRDKLLNKILEYLIELAGATQAYLILYRDENLYIEATASMNSSPIVKIKTELIKNRNDIPHSILNYIFRTKENVVINDTREEHKENYNLEIYFNLPKSLLGMPIISQGKLIGIVYLENDLVYDAFKENHLETIRILCAQAAISLENAYLYEDLQQSQAREQAEREINELKSRFISMTSHEFRTPLTAILGTTELIKHYGQGWDTNKQHTYLDRIQKNVKHMTGLLDDVLVLSKADVNKVEFNPKLINLEVFCSSLVEEFQLNTKRDQQIEFEFFWNQHEVYSDEKILRQILSNLLSNAIKYSPESTSVRFQVNVNEEEATFFIKDQGIGIPEADQQHLFESFHRATNVGQIQGTGLGLAIVKKSVELHRGTIDFESIADQGTTFIVKLPITAEALGIESH</sequence>